<dbReference type="SUPFAM" id="SSF48403">
    <property type="entry name" value="Ankyrin repeat"/>
    <property type="match status" value="1"/>
</dbReference>
<dbReference type="AlphaFoldDB" id="A0A423TT40"/>
<reference evidence="5 6" key="1">
    <citation type="submission" date="2018-04" db="EMBL/GenBank/DDBJ databases">
        <authorList>
            <person name="Zhang X."/>
            <person name="Yuan J."/>
            <person name="Li F."/>
            <person name="Xiang J."/>
        </authorList>
    </citation>
    <scope>NUCLEOTIDE SEQUENCE [LARGE SCALE GENOMIC DNA]</scope>
    <source>
        <tissue evidence="5">Muscle</tissue>
    </source>
</reference>
<feature type="transmembrane region" description="Helical" evidence="4">
    <location>
        <begin position="307"/>
        <end position="326"/>
    </location>
</feature>
<dbReference type="PROSITE" id="PS50297">
    <property type="entry name" value="ANK_REP_REGION"/>
    <property type="match status" value="2"/>
</dbReference>
<dbReference type="PROSITE" id="PS50088">
    <property type="entry name" value="ANK_REPEAT"/>
    <property type="match status" value="2"/>
</dbReference>
<feature type="transmembrane region" description="Helical" evidence="4">
    <location>
        <begin position="35"/>
        <end position="57"/>
    </location>
</feature>
<dbReference type="InterPro" id="IPR036770">
    <property type="entry name" value="Ankyrin_rpt-contain_sf"/>
</dbReference>
<evidence type="ECO:0000256" key="3">
    <source>
        <dbReference type="PROSITE-ProRule" id="PRU00023"/>
    </source>
</evidence>
<keyword evidence="2 3" id="KW-0040">ANK repeat</keyword>
<dbReference type="EMBL" id="QCYY01001212">
    <property type="protein sequence ID" value="ROT79636.1"/>
    <property type="molecule type" value="Genomic_DNA"/>
</dbReference>
<dbReference type="OrthoDB" id="10257076at2759"/>
<feature type="transmembrane region" description="Helical" evidence="4">
    <location>
        <begin position="175"/>
        <end position="197"/>
    </location>
</feature>
<keyword evidence="1" id="KW-0677">Repeat</keyword>
<reference evidence="5 6" key="2">
    <citation type="submission" date="2019-01" db="EMBL/GenBank/DDBJ databases">
        <title>The decoding of complex shrimp genome reveals the adaptation for benthos swimmer, frequently molting mechanism and breeding impact on genome.</title>
        <authorList>
            <person name="Sun Y."/>
            <person name="Gao Y."/>
            <person name="Yu Y."/>
        </authorList>
    </citation>
    <scope>NUCLEOTIDE SEQUENCE [LARGE SCALE GENOMIC DNA]</scope>
    <source>
        <tissue evidence="5">Muscle</tissue>
    </source>
</reference>
<evidence type="ECO:0000256" key="4">
    <source>
        <dbReference type="SAM" id="Phobius"/>
    </source>
</evidence>
<proteinExistence type="predicted"/>
<feature type="transmembrane region" description="Helical" evidence="4">
    <location>
        <begin position="273"/>
        <end position="301"/>
    </location>
</feature>
<feature type="transmembrane region" description="Helical" evidence="4">
    <location>
        <begin position="248"/>
        <end position="266"/>
    </location>
</feature>
<dbReference type="STRING" id="6689.A0A423TT40"/>
<dbReference type="Pfam" id="PF00023">
    <property type="entry name" value="Ank"/>
    <property type="match status" value="2"/>
</dbReference>
<dbReference type="PRINTS" id="PR01415">
    <property type="entry name" value="ANKYRIN"/>
</dbReference>
<dbReference type="InterPro" id="IPR002110">
    <property type="entry name" value="Ankyrin_rpt"/>
</dbReference>
<organism evidence="5 6">
    <name type="scientific">Penaeus vannamei</name>
    <name type="common">Whiteleg shrimp</name>
    <name type="synonym">Litopenaeus vannamei</name>
    <dbReference type="NCBI Taxonomy" id="6689"/>
    <lineage>
        <taxon>Eukaryota</taxon>
        <taxon>Metazoa</taxon>
        <taxon>Ecdysozoa</taxon>
        <taxon>Arthropoda</taxon>
        <taxon>Crustacea</taxon>
        <taxon>Multicrustacea</taxon>
        <taxon>Malacostraca</taxon>
        <taxon>Eumalacostraca</taxon>
        <taxon>Eucarida</taxon>
        <taxon>Decapoda</taxon>
        <taxon>Dendrobranchiata</taxon>
        <taxon>Penaeoidea</taxon>
        <taxon>Penaeidae</taxon>
        <taxon>Penaeus</taxon>
    </lineage>
</organism>
<comment type="caution">
    <text evidence="5">The sequence shown here is derived from an EMBL/GenBank/DDBJ whole genome shotgun (WGS) entry which is preliminary data.</text>
</comment>
<feature type="transmembrane region" description="Helical" evidence="4">
    <location>
        <begin position="6"/>
        <end position="23"/>
    </location>
</feature>
<feature type="transmembrane region" description="Helical" evidence="4">
    <location>
        <begin position="333"/>
        <end position="352"/>
    </location>
</feature>
<keyword evidence="4" id="KW-1133">Transmembrane helix</keyword>
<evidence type="ECO:0000313" key="5">
    <source>
        <dbReference type="EMBL" id="ROT79636.1"/>
    </source>
</evidence>
<accession>A0A423TT40</accession>
<sequence length="421" mass="47501">MPLPSLLLSALFLYSLFIILLRVSSALRSSLHSFLSLHTLFSLLFSLFPSFLFHSFLPLPNRTALHFAARNGHLSVVQFLAENGGDLNARDRFVLTLPYFLLTMMPIPLFILPFASISILIPTPINTTVDTSFFLPQTGPPFTSLPGTDTFLSSNSWRRTAATSTPETLVLTLPYFLLTMMPIPLFILPFASISILIPTTHQHDDETALHFAARNGHLSVVQFLAENGGDLNARDCDVSHPLPPLSPLHLFCLSLLSALIFLPYIFSLSSFSLSFLCFLFLPSSLYSFTFFLLSLFFLFFLHQSLSLFPFFLFFFLFLTPFFSYSFPHFLLSYFLLFFFNPFSSFFSVSSALRSFLHSFIPLHSLLPTVILSLSLLFFSIPSSSFLVLTLPYFLLTMMPIPFSSSLSLPFPPHSHTHQHDG</sequence>
<feature type="transmembrane region" description="Helical" evidence="4">
    <location>
        <begin position="99"/>
        <end position="121"/>
    </location>
</feature>
<dbReference type="PANTHER" id="PTHR24171">
    <property type="entry name" value="ANKYRIN REPEAT DOMAIN-CONTAINING PROTEIN 39-RELATED"/>
    <property type="match status" value="1"/>
</dbReference>
<dbReference type="Gene3D" id="1.25.40.20">
    <property type="entry name" value="Ankyrin repeat-containing domain"/>
    <property type="match status" value="1"/>
</dbReference>
<evidence type="ECO:0000256" key="2">
    <source>
        <dbReference type="ARBA" id="ARBA00023043"/>
    </source>
</evidence>
<name>A0A423TT40_PENVA</name>
<protein>
    <submittedName>
        <fullName evidence="5">Uncharacterized protein</fullName>
    </submittedName>
</protein>
<feature type="repeat" description="ANK" evidence="3">
    <location>
        <begin position="204"/>
        <end position="236"/>
    </location>
</feature>
<keyword evidence="4" id="KW-0812">Transmembrane</keyword>
<feature type="transmembrane region" description="Helical" evidence="4">
    <location>
        <begin position="358"/>
        <end position="378"/>
    </location>
</feature>
<dbReference type="SMART" id="SM00248">
    <property type="entry name" value="ANK"/>
    <property type="match status" value="2"/>
</dbReference>
<evidence type="ECO:0000313" key="6">
    <source>
        <dbReference type="Proteomes" id="UP000283509"/>
    </source>
</evidence>
<gene>
    <name evidence="5" type="ORF">C7M84_001640</name>
</gene>
<keyword evidence="4" id="KW-0472">Membrane</keyword>
<feature type="repeat" description="ANK" evidence="3">
    <location>
        <begin position="60"/>
        <end position="92"/>
    </location>
</feature>
<dbReference type="Proteomes" id="UP000283509">
    <property type="component" value="Unassembled WGS sequence"/>
</dbReference>
<evidence type="ECO:0000256" key="1">
    <source>
        <dbReference type="ARBA" id="ARBA00022737"/>
    </source>
</evidence>
<keyword evidence="6" id="KW-1185">Reference proteome</keyword>